<protein>
    <recommendedName>
        <fullName evidence="4">SHSP domain-containing protein</fullName>
    </recommendedName>
</protein>
<dbReference type="CDD" id="cd06464">
    <property type="entry name" value="ACD_sHsps-like"/>
    <property type="match status" value="1"/>
</dbReference>
<sequence>MSLSYYFSEPFYTVTDFDRLFDEAFTDRSHQGNQVPKRTSGSESGPTLLRPRMDEDARLNTLTATFELPGIQKEDINIDVHDNLLKVSGESKISSERDEGGAFSCGIS</sequence>
<dbReference type="InterPro" id="IPR002068">
    <property type="entry name" value="A-crystallin/Hsp20_dom"/>
</dbReference>
<comment type="caution">
    <text evidence="5">The sequence shown here is derived from an EMBL/GenBank/DDBJ whole genome shotgun (WGS) entry which is preliminary data.</text>
</comment>
<comment type="similarity">
    <text evidence="1 2">Belongs to the small heat shock protein (HSP20) family.</text>
</comment>
<evidence type="ECO:0000256" key="2">
    <source>
        <dbReference type="RuleBase" id="RU003616"/>
    </source>
</evidence>
<accession>A0A4S4KDA1</accession>
<keyword evidence="6" id="KW-1185">Reference proteome</keyword>
<evidence type="ECO:0000256" key="3">
    <source>
        <dbReference type="SAM" id="MobiDB-lite"/>
    </source>
</evidence>
<feature type="region of interest" description="Disordered" evidence="3">
    <location>
        <begin position="28"/>
        <end position="53"/>
    </location>
</feature>
<organism evidence="5 6">
    <name type="scientific">Hermanssonia centrifuga</name>
    <dbReference type="NCBI Taxonomy" id="98765"/>
    <lineage>
        <taxon>Eukaryota</taxon>
        <taxon>Fungi</taxon>
        <taxon>Dikarya</taxon>
        <taxon>Basidiomycota</taxon>
        <taxon>Agaricomycotina</taxon>
        <taxon>Agaricomycetes</taxon>
        <taxon>Polyporales</taxon>
        <taxon>Meruliaceae</taxon>
        <taxon>Hermanssonia</taxon>
    </lineage>
</organism>
<proteinExistence type="inferred from homology"/>
<dbReference type="PROSITE" id="PS01031">
    <property type="entry name" value="SHSP"/>
    <property type="match status" value="1"/>
</dbReference>
<feature type="domain" description="SHSP" evidence="4">
    <location>
        <begin position="44"/>
        <end position="108"/>
    </location>
</feature>
<evidence type="ECO:0000256" key="1">
    <source>
        <dbReference type="PROSITE-ProRule" id="PRU00285"/>
    </source>
</evidence>
<dbReference type="Proteomes" id="UP000309038">
    <property type="component" value="Unassembled WGS sequence"/>
</dbReference>
<dbReference type="Pfam" id="PF00011">
    <property type="entry name" value="HSP20"/>
    <property type="match status" value="1"/>
</dbReference>
<feature type="compositionally biased region" description="Polar residues" evidence="3">
    <location>
        <begin position="31"/>
        <end position="45"/>
    </location>
</feature>
<evidence type="ECO:0000313" key="6">
    <source>
        <dbReference type="Proteomes" id="UP000309038"/>
    </source>
</evidence>
<dbReference type="EMBL" id="SGPJ01000463">
    <property type="protein sequence ID" value="THG94339.1"/>
    <property type="molecule type" value="Genomic_DNA"/>
</dbReference>
<gene>
    <name evidence="5" type="ORF">EW026_g7112</name>
</gene>
<evidence type="ECO:0000313" key="5">
    <source>
        <dbReference type="EMBL" id="THG94339.1"/>
    </source>
</evidence>
<evidence type="ECO:0000259" key="4">
    <source>
        <dbReference type="PROSITE" id="PS01031"/>
    </source>
</evidence>
<name>A0A4S4KDA1_9APHY</name>
<dbReference type="SUPFAM" id="SSF49764">
    <property type="entry name" value="HSP20-like chaperones"/>
    <property type="match status" value="1"/>
</dbReference>
<reference evidence="5 6" key="1">
    <citation type="submission" date="2019-02" db="EMBL/GenBank/DDBJ databases">
        <title>Genome sequencing of the rare red list fungi Phlebia centrifuga.</title>
        <authorList>
            <person name="Buettner E."/>
            <person name="Kellner H."/>
        </authorList>
    </citation>
    <scope>NUCLEOTIDE SEQUENCE [LARGE SCALE GENOMIC DNA]</scope>
    <source>
        <strain evidence="5 6">DSM 108282</strain>
    </source>
</reference>
<dbReference type="InterPro" id="IPR008978">
    <property type="entry name" value="HSP20-like_chaperone"/>
</dbReference>
<dbReference type="Gene3D" id="2.60.40.790">
    <property type="match status" value="1"/>
</dbReference>
<dbReference type="AlphaFoldDB" id="A0A4S4KDA1"/>